<keyword evidence="11" id="KW-1185">Reference proteome</keyword>
<proteinExistence type="inferred from homology"/>
<feature type="transmembrane region" description="Helical" evidence="9">
    <location>
        <begin position="71"/>
        <end position="95"/>
    </location>
</feature>
<evidence type="ECO:0000256" key="4">
    <source>
        <dbReference type="ARBA" id="ARBA00015395"/>
    </source>
</evidence>
<evidence type="ECO:0000256" key="1">
    <source>
        <dbReference type="ARBA" id="ARBA00002862"/>
    </source>
</evidence>
<dbReference type="Proteomes" id="UP001304461">
    <property type="component" value="Unassembled WGS sequence"/>
</dbReference>
<dbReference type="NCBIfam" id="NF002712">
    <property type="entry name" value="PRK02542.1"/>
    <property type="match status" value="1"/>
</dbReference>
<comment type="function">
    <text evidence="1 9">Seems to be required for the assembly of the photosystem I complex.</text>
</comment>
<sequence>MASPGVVSPSADEQVLEQPVLGSRRLSNLLVALAVSIGGIGFVLTSASSRFGRDLLPIGHPAALVWVPQGLVMGLYGVAALLLATYLWLVIGIDVGSGLNRFDRKAGEARISRRGFRKLIEVVIPLREIQAVKVEVRDGLSPQRRLALRVQGRRDMPLTRVGEPMPLADLELAGARLARFLGVPLEGL</sequence>
<comment type="caution">
    <text evidence="10">The sequence shown here is derived from an EMBL/GenBank/DDBJ whole genome shotgun (WGS) entry which is preliminary data.</text>
</comment>
<dbReference type="RefSeq" id="WP_323306274.1">
    <property type="nucleotide sequence ID" value="NZ_JAYGHX010000009.1"/>
</dbReference>
<evidence type="ECO:0000256" key="8">
    <source>
        <dbReference type="ARBA" id="ARBA00023136"/>
    </source>
</evidence>
<dbReference type="HAMAP" id="MF_00437">
    <property type="entry name" value="Ycf4"/>
    <property type="match status" value="1"/>
</dbReference>
<keyword evidence="6 9" id="KW-0812">Transmembrane</keyword>
<comment type="subcellular location">
    <subcellularLocation>
        <location evidence="9">Cellular thylakoid membrane</location>
        <topology evidence="9">Multi-pass membrane protein</topology>
    </subcellularLocation>
    <subcellularLocation>
        <location evidence="2">Membrane</location>
        <topology evidence="2">Multi-pass membrane protein</topology>
    </subcellularLocation>
</comment>
<dbReference type="Pfam" id="PF02392">
    <property type="entry name" value="Ycf4"/>
    <property type="match status" value="1"/>
</dbReference>
<gene>
    <name evidence="9" type="primary">ycf4</name>
    <name evidence="10" type="ORF">VB738_13745</name>
</gene>
<evidence type="ECO:0000256" key="2">
    <source>
        <dbReference type="ARBA" id="ARBA00004141"/>
    </source>
</evidence>
<dbReference type="EMBL" id="JAYGHX010000009">
    <property type="protein sequence ID" value="MEA5392321.1"/>
    <property type="molecule type" value="Genomic_DNA"/>
</dbReference>
<evidence type="ECO:0000313" key="11">
    <source>
        <dbReference type="Proteomes" id="UP001304461"/>
    </source>
</evidence>
<organism evidence="10 11">
    <name type="scientific">Cyanobium gracile UHCC 0139</name>
    <dbReference type="NCBI Taxonomy" id="3110308"/>
    <lineage>
        <taxon>Bacteria</taxon>
        <taxon>Bacillati</taxon>
        <taxon>Cyanobacteriota</taxon>
        <taxon>Cyanophyceae</taxon>
        <taxon>Synechococcales</taxon>
        <taxon>Prochlorococcaceae</taxon>
        <taxon>Cyanobium</taxon>
    </lineage>
</organism>
<keyword evidence="8 9" id="KW-0472">Membrane</keyword>
<evidence type="ECO:0000256" key="7">
    <source>
        <dbReference type="ARBA" id="ARBA00022989"/>
    </source>
</evidence>
<evidence type="ECO:0000256" key="9">
    <source>
        <dbReference type="HAMAP-Rule" id="MF_00437"/>
    </source>
</evidence>
<keyword evidence="7 9" id="KW-1133">Transmembrane helix</keyword>
<evidence type="ECO:0000313" key="10">
    <source>
        <dbReference type="EMBL" id="MEA5392321.1"/>
    </source>
</evidence>
<dbReference type="InterPro" id="IPR003359">
    <property type="entry name" value="PSI_Ycf4_assembly"/>
</dbReference>
<evidence type="ECO:0000256" key="3">
    <source>
        <dbReference type="ARBA" id="ARBA00008198"/>
    </source>
</evidence>
<reference evidence="10 11" key="1">
    <citation type="submission" date="2023-12" db="EMBL/GenBank/DDBJ databases">
        <title>Baltic Sea Cyanobacteria.</title>
        <authorList>
            <person name="Delbaje E."/>
            <person name="Fewer D.P."/>
            <person name="Shishido T.K."/>
        </authorList>
    </citation>
    <scope>NUCLEOTIDE SEQUENCE [LARGE SCALE GENOMIC DNA]</scope>
    <source>
        <strain evidence="10 11">UHCC 0139</strain>
    </source>
</reference>
<name>A0ABU5RX18_9CYAN</name>
<keyword evidence="5 9" id="KW-0602">Photosynthesis</keyword>
<protein>
    <recommendedName>
        <fullName evidence="4 9">Photosystem I assembly protein Ycf4</fullName>
    </recommendedName>
</protein>
<feature type="transmembrane region" description="Helical" evidence="9">
    <location>
        <begin position="29"/>
        <end position="51"/>
    </location>
</feature>
<evidence type="ECO:0000256" key="5">
    <source>
        <dbReference type="ARBA" id="ARBA00022531"/>
    </source>
</evidence>
<comment type="similarity">
    <text evidence="3 9">Belongs to the Ycf4 family.</text>
</comment>
<keyword evidence="9" id="KW-0793">Thylakoid</keyword>
<evidence type="ECO:0000256" key="6">
    <source>
        <dbReference type="ARBA" id="ARBA00022692"/>
    </source>
</evidence>
<accession>A0ABU5RX18</accession>